<comment type="similarity">
    <text evidence="3">Belongs to the complex I NDUFC1 subunit family.</text>
</comment>
<keyword evidence="10" id="KW-0809">Transit peptide</keyword>
<dbReference type="Proteomes" id="UP000694548">
    <property type="component" value="Chromosome sgr01"/>
</dbReference>
<evidence type="ECO:0000256" key="9">
    <source>
        <dbReference type="ARBA" id="ARBA00022792"/>
    </source>
</evidence>
<dbReference type="GeneTree" id="ENSGT01110000267340"/>
<evidence type="ECO:0000256" key="5">
    <source>
        <dbReference type="ARBA" id="ARBA00016767"/>
    </source>
</evidence>
<dbReference type="Ensembl" id="ENSNFUT00015033797.1">
    <property type="protein sequence ID" value="ENSNFUP00015032339.1"/>
    <property type="gene ID" value="ENSNFUG00015015840.1"/>
</dbReference>
<accession>A0A8C6NXG9</accession>
<protein>
    <recommendedName>
        <fullName evidence="5">NADH dehydrogenase [ubiquinone] 1 subunit C1, mitochondrial</fullName>
    </recommendedName>
    <alternativeName>
        <fullName evidence="15">Complex I-KFYI</fullName>
    </alternativeName>
    <alternativeName>
        <fullName evidence="16">NADH-ubiquinone oxidoreductase KFYI subunit</fullName>
    </alternativeName>
</protein>
<comment type="subcellular location">
    <subcellularLocation>
        <location evidence="2">Mitochondrion inner membrane</location>
        <topology evidence="2">Single-pass membrane protein</topology>
    </subcellularLocation>
</comment>
<dbReference type="AlphaFoldDB" id="A0A8C6NXG9"/>
<evidence type="ECO:0000256" key="1">
    <source>
        <dbReference type="ARBA" id="ARBA00003195"/>
    </source>
</evidence>
<keyword evidence="11" id="KW-0249">Electron transport</keyword>
<evidence type="ECO:0000256" key="17">
    <source>
        <dbReference type="SAM" id="Phobius"/>
    </source>
</evidence>
<dbReference type="GO" id="GO:0045271">
    <property type="term" value="C:respiratory chain complex I"/>
    <property type="evidence" value="ECO:0007669"/>
    <property type="project" value="InterPro"/>
</dbReference>
<evidence type="ECO:0000256" key="12">
    <source>
        <dbReference type="ARBA" id="ARBA00022989"/>
    </source>
</evidence>
<dbReference type="InterPro" id="IPR026192">
    <property type="entry name" value="NDUFC1"/>
</dbReference>
<evidence type="ECO:0000256" key="8">
    <source>
        <dbReference type="ARBA" id="ARBA00022692"/>
    </source>
</evidence>
<keyword evidence="9" id="KW-0999">Mitochondrion inner membrane</keyword>
<reference evidence="18" key="1">
    <citation type="submission" date="2014-08" db="EMBL/GenBank/DDBJ databases">
        <authorList>
            <person name="Senf B."/>
            <person name="Petzold A."/>
            <person name="Downie B.R."/>
            <person name="Koch P."/>
            <person name="Platzer M."/>
        </authorList>
    </citation>
    <scope>NUCLEOTIDE SEQUENCE [LARGE SCALE GENOMIC DNA]</scope>
    <source>
        <strain evidence="18">GRZ</strain>
    </source>
</reference>
<keyword evidence="12 17" id="KW-1133">Transmembrane helix</keyword>
<comment type="subunit">
    <text evidence="4">Complex I is composed of 45 different subunits.</text>
</comment>
<dbReference type="PANTHER" id="PTHR17097">
    <property type="entry name" value="NADH-UBIQUINONE OXIDOREDUCTASE KFYI SUBUNIT"/>
    <property type="match status" value="1"/>
</dbReference>
<evidence type="ECO:0000256" key="3">
    <source>
        <dbReference type="ARBA" id="ARBA00008713"/>
    </source>
</evidence>
<evidence type="ECO:0000256" key="4">
    <source>
        <dbReference type="ARBA" id="ARBA00011533"/>
    </source>
</evidence>
<organism evidence="18 19">
    <name type="scientific">Nothobranchius furzeri</name>
    <name type="common">Turquoise killifish</name>
    <dbReference type="NCBI Taxonomy" id="105023"/>
    <lineage>
        <taxon>Eukaryota</taxon>
        <taxon>Metazoa</taxon>
        <taxon>Chordata</taxon>
        <taxon>Craniata</taxon>
        <taxon>Vertebrata</taxon>
        <taxon>Euteleostomi</taxon>
        <taxon>Actinopterygii</taxon>
        <taxon>Neopterygii</taxon>
        <taxon>Teleostei</taxon>
        <taxon>Neoteleostei</taxon>
        <taxon>Acanthomorphata</taxon>
        <taxon>Ovalentaria</taxon>
        <taxon>Atherinomorphae</taxon>
        <taxon>Cyprinodontiformes</taxon>
        <taxon>Nothobranchiidae</taxon>
        <taxon>Nothobranchius</taxon>
    </lineage>
</organism>
<proteinExistence type="inferred from homology"/>
<evidence type="ECO:0000256" key="14">
    <source>
        <dbReference type="ARBA" id="ARBA00023136"/>
    </source>
</evidence>
<feature type="transmembrane region" description="Helical" evidence="17">
    <location>
        <begin position="38"/>
        <end position="56"/>
    </location>
</feature>
<keyword evidence="19" id="KW-1185">Reference proteome</keyword>
<keyword evidence="7" id="KW-0679">Respiratory chain</keyword>
<keyword evidence="14 17" id="KW-0472">Membrane</keyword>
<keyword evidence="6" id="KW-0813">Transport</keyword>
<evidence type="ECO:0000313" key="19">
    <source>
        <dbReference type="Proteomes" id="UP000694548"/>
    </source>
</evidence>
<dbReference type="GO" id="GO:0005743">
    <property type="term" value="C:mitochondrial inner membrane"/>
    <property type="evidence" value="ECO:0007669"/>
    <property type="project" value="UniProtKB-SubCell"/>
</dbReference>
<evidence type="ECO:0000256" key="13">
    <source>
        <dbReference type="ARBA" id="ARBA00023128"/>
    </source>
</evidence>
<reference evidence="18" key="3">
    <citation type="submission" date="2025-09" db="UniProtKB">
        <authorList>
            <consortium name="Ensembl"/>
        </authorList>
    </citation>
    <scope>IDENTIFICATION</scope>
</reference>
<evidence type="ECO:0000256" key="15">
    <source>
        <dbReference type="ARBA" id="ARBA00030166"/>
    </source>
</evidence>
<evidence type="ECO:0000256" key="10">
    <source>
        <dbReference type="ARBA" id="ARBA00022946"/>
    </source>
</evidence>
<comment type="function">
    <text evidence="1">Accessory subunit of the mitochondrial membrane respiratory chain NADH dehydrogenase (Complex I), that is believed not to be involved in catalysis. Complex I functions in the transfer of electrons from NADH to the respiratory chain. The immediate electron acceptor for the enzyme is believed to be ubiquinone.</text>
</comment>
<keyword evidence="8 17" id="KW-0812">Transmembrane</keyword>
<reference evidence="18" key="2">
    <citation type="submission" date="2025-08" db="UniProtKB">
        <authorList>
            <consortium name="Ensembl"/>
        </authorList>
    </citation>
    <scope>IDENTIFICATION</scope>
</reference>
<evidence type="ECO:0000256" key="16">
    <source>
        <dbReference type="ARBA" id="ARBA00032841"/>
    </source>
</evidence>
<sequence>MLFLLSKIKSSIKNLKIFSAGSRSAFTSTRTDHTHPNWLSVALAFGTSAFLWALLFKQHSTDVHEYRVRNGLQ</sequence>
<dbReference type="PANTHER" id="PTHR17097:SF0">
    <property type="entry name" value="NADH DEHYDROGENASE [UBIQUINONE] 1 SUBUNIT C1, MITOCHONDRIAL"/>
    <property type="match status" value="1"/>
</dbReference>
<keyword evidence="13" id="KW-0496">Mitochondrion</keyword>
<evidence type="ECO:0000256" key="6">
    <source>
        <dbReference type="ARBA" id="ARBA00022448"/>
    </source>
</evidence>
<evidence type="ECO:0000256" key="11">
    <source>
        <dbReference type="ARBA" id="ARBA00022982"/>
    </source>
</evidence>
<evidence type="ECO:0000256" key="2">
    <source>
        <dbReference type="ARBA" id="ARBA00004434"/>
    </source>
</evidence>
<dbReference type="Pfam" id="PF15088">
    <property type="entry name" value="NADH_dh_m_C1"/>
    <property type="match status" value="1"/>
</dbReference>
<name>A0A8C6NXG9_NOTFU</name>
<evidence type="ECO:0000313" key="18">
    <source>
        <dbReference type="Ensembl" id="ENSNFUP00015032339.1"/>
    </source>
</evidence>
<evidence type="ECO:0000256" key="7">
    <source>
        <dbReference type="ARBA" id="ARBA00022660"/>
    </source>
</evidence>